<keyword evidence="1" id="KW-0732">Signal</keyword>
<organism evidence="3 4">
    <name type="scientific">Paenibacillus silagei</name>
    <dbReference type="NCBI Taxonomy" id="1670801"/>
    <lineage>
        <taxon>Bacteria</taxon>
        <taxon>Bacillati</taxon>
        <taxon>Bacillota</taxon>
        <taxon>Bacilli</taxon>
        <taxon>Bacillales</taxon>
        <taxon>Paenibacillaceae</taxon>
        <taxon>Paenibacillus</taxon>
    </lineage>
</organism>
<evidence type="ECO:0000313" key="3">
    <source>
        <dbReference type="EMBL" id="MBP2114944.1"/>
    </source>
</evidence>
<evidence type="ECO:0000256" key="1">
    <source>
        <dbReference type="SAM" id="SignalP"/>
    </source>
</evidence>
<feature type="domain" description="Nbr1 FW" evidence="2">
    <location>
        <begin position="272"/>
        <end position="372"/>
    </location>
</feature>
<dbReference type="PANTHER" id="PTHR20930">
    <property type="entry name" value="OVARIAN CARCINOMA ANTIGEN CA125-RELATED"/>
    <property type="match status" value="1"/>
</dbReference>
<feature type="domain" description="Nbr1 FW" evidence="2">
    <location>
        <begin position="158"/>
        <end position="255"/>
    </location>
</feature>
<proteinExistence type="predicted"/>
<dbReference type="PANTHER" id="PTHR20930:SF0">
    <property type="entry name" value="PROTEIN ILRUN"/>
    <property type="match status" value="1"/>
</dbReference>
<keyword evidence="4" id="KW-1185">Reference proteome</keyword>
<reference evidence="3 4" key="1">
    <citation type="submission" date="2021-03" db="EMBL/GenBank/DDBJ databases">
        <title>Genomic Encyclopedia of Type Strains, Phase IV (KMG-IV): sequencing the most valuable type-strain genomes for metagenomic binning, comparative biology and taxonomic classification.</title>
        <authorList>
            <person name="Goeker M."/>
        </authorList>
    </citation>
    <scope>NUCLEOTIDE SEQUENCE [LARGE SCALE GENOMIC DNA]</scope>
    <source>
        <strain evidence="3 4">DSM 101953</strain>
    </source>
</reference>
<name>A0ABS4NY33_9BACL</name>
<dbReference type="NCBIfam" id="TIGR01643">
    <property type="entry name" value="YD_repeat_2x"/>
    <property type="match status" value="2"/>
</dbReference>
<comment type="caution">
    <text evidence="3">The sequence shown here is derived from an EMBL/GenBank/DDBJ whole genome shotgun (WGS) entry which is preliminary data.</text>
</comment>
<feature type="chain" id="PRO_5045678045" evidence="1">
    <location>
        <begin position="30"/>
        <end position="418"/>
    </location>
</feature>
<dbReference type="InterPro" id="IPR031325">
    <property type="entry name" value="RHS_repeat"/>
</dbReference>
<accession>A0ABS4NY33</accession>
<evidence type="ECO:0000259" key="2">
    <source>
        <dbReference type="Pfam" id="PF16158"/>
    </source>
</evidence>
<dbReference type="Proteomes" id="UP000773462">
    <property type="component" value="Unassembled WGS sequence"/>
</dbReference>
<dbReference type="Pfam" id="PF05593">
    <property type="entry name" value="RHS_repeat"/>
    <property type="match status" value="1"/>
</dbReference>
<dbReference type="Pfam" id="PF16158">
    <property type="entry name" value="N_BRCA1_IG"/>
    <property type="match status" value="3"/>
</dbReference>
<dbReference type="InterPro" id="IPR006530">
    <property type="entry name" value="YD"/>
</dbReference>
<protein>
    <submittedName>
        <fullName evidence="3">YD repeat-containing protein</fullName>
    </submittedName>
</protein>
<feature type="domain" description="Nbr1 FW" evidence="2">
    <location>
        <begin position="45"/>
        <end position="140"/>
    </location>
</feature>
<dbReference type="InterPro" id="IPR032350">
    <property type="entry name" value="Nbr1_FW"/>
</dbReference>
<dbReference type="InterPro" id="IPR013783">
    <property type="entry name" value="Ig-like_fold"/>
</dbReference>
<gene>
    <name evidence="3" type="ORF">J2Z70_005128</name>
</gene>
<sequence>MQKYWNKISLLFILLLSFPAVLVPSTTHASGRGAAILHHTIPSMMQAGVTYPVSVTVRNDSSEVWSEQNLIRLGDVGDSDPLSYGRKFIPNGQIVSPGQTITFSFTMTAPTTTGSYITDWRMVKENVEWFGDTVTVNVSVVSSIPSSSATLMYENIPSVMAKGHKYPVTLAFRNDGGDTWSPEEWYRLGGAGDQDPFANTRQIIPDGRRVKPGEVQSFTFIMQAPAETGAYMTDWGMVHDGVTWFGQTFTKNVQVVEGTRNARVVTHSIPSTMELGQSYNVTVTMRNEGETSWYEEGTAPGMYRLGAAGDNDPFAQGRYYLPPGTIIRPGEEYTFAFTMTAPAVPGTYITDWGMLQEYVTWFGETLVKSVTVIDPSKTNTYTYDSSGRLQSVKLTSGQTVYYDYDANGNLIKKRVRTN</sequence>
<dbReference type="RefSeq" id="WP_209877756.1">
    <property type="nucleotide sequence ID" value="NZ_JAGGLV010000021.1"/>
</dbReference>
<evidence type="ECO:0000313" key="4">
    <source>
        <dbReference type="Proteomes" id="UP000773462"/>
    </source>
</evidence>
<feature type="signal peptide" evidence="1">
    <location>
        <begin position="1"/>
        <end position="29"/>
    </location>
</feature>
<dbReference type="Gene3D" id="2.60.40.10">
    <property type="entry name" value="Immunoglobulins"/>
    <property type="match status" value="3"/>
</dbReference>
<dbReference type="EMBL" id="JAGGLV010000021">
    <property type="protein sequence ID" value="MBP2114944.1"/>
    <property type="molecule type" value="Genomic_DNA"/>
</dbReference>